<dbReference type="InterPro" id="IPR050490">
    <property type="entry name" value="Bact_solute-bd_prot1"/>
</dbReference>
<evidence type="ECO:0000313" key="2">
    <source>
        <dbReference type="Proteomes" id="UP001212981"/>
    </source>
</evidence>
<sequence length="437" mass="48192">MNRFVTRGLAAALSITMLAGCSGSKGASKENGSVYYLNFKPEADKQWQELAEMYTEETGVPVKVLTAASGQYEATLKSEMAKSDAPTLFQVNGPVGLASWKDYCYDLKDSDIASQLTSQDYALMDGNKMAGIGYVTETYGIIVNKKLLKEAGYSVEDIKNFESLKRISEDITARKDELGFSAFTSAGMDSSSDWRFKTHLANLPIYYEYQADGITDTEAIKGTYLNNYRNIWDLYINNSTSDPTQLSTKTADDATADFVTEKAVFYQNGTWAYNDVAEIGDENLDMIPIYIGVEGEENQGLCTGTENYWCVNSKADKKDVQATLDFMNWCVTNKKAVKALCGGDKAMPSGKAGMGFNIPFKENLKSSNPLVNIAAKYQEEGKKPVTWNFTTMPSEEWKNGVGSALTTYAANQNDDNWNKVVKAFVDGWASEKAATKD</sequence>
<protein>
    <submittedName>
        <fullName evidence="1">ABC transporter substrate-binding protein</fullName>
    </submittedName>
</protein>
<comment type="caution">
    <text evidence="1">The sequence shown here is derived from an EMBL/GenBank/DDBJ whole genome shotgun (WGS) entry which is preliminary data.</text>
</comment>
<dbReference type="InterPro" id="IPR006059">
    <property type="entry name" value="SBP"/>
</dbReference>
<accession>A0AAW6CPQ2</accession>
<dbReference type="Gene3D" id="3.40.190.10">
    <property type="entry name" value="Periplasmic binding protein-like II"/>
    <property type="match status" value="2"/>
</dbReference>
<dbReference type="EMBL" id="JAQLXO010000001">
    <property type="protein sequence ID" value="MDB7981321.1"/>
    <property type="molecule type" value="Genomic_DNA"/>
</dbReference>
<dbReference type="Pfam" id="PF13416">
    <property type="entry name" value="SBP_bac_8"/>
    <property type="match status" value="1"/>
</dbReference>
<dbReference type="Proteomes" id="UP001212981">
    <property type="component" value="Unassembled WGS sequence"/>
</dbReference>
<dbReference type="PROSITE" id="PS51257">
    <property type="entry name" value="PROKAR_LIPOPROTEIN"/>
    <property type="match status" value="1"/>
</dbReference>
<name>A0AAW6CPQ2_9FIRM</name>
<dbReference type="PANTHER" id="PTHR43649:SF12">
    <property type="entry name" value="DIACETYLCHITOBIOSE BINDING PROTEIN DASA"/>
    <property type="match status" value="1"/>
</dbReference>
<evidence type="ECO:0000313" key="1">
    <source>
        <dbReference type="EMBL" id="MDB7981321.1"/>
    </source>
</evidence>
<dbReference type="SUPFAM" id="SSF53850">
    <property type="entry name" value="Periplasmic binding protein-like II"/>
    <property type="match status" value="1"/>
</dbReference>
<gene>
    <name evidence="1" type="ORF">PND82_00625</name>
</gene>
<reference evidence="1" key="1">
    <citation type="submission" date="2023-01" db="EMBL/GenBank/DDBJ databases">
        <title>Human gut microbiome strain richness.</title>
        <authorList>
            <person name="Chen-Liaw A."/>
        </authorList>
    </citation>
    <scope>NUCLEOTIDE SEQUENCE</scope>
    <source>
        <strain evidence="1">D8_m1001271B151109d0_201107</strain>
    </source>
</reference>
<dbReference type="PANTHER" id="PTHR43649">
    <property type="entry name" value="ARABINOSE-BINDING PROTEIN-RELATED"/>
    <property type="match status" value="1"/>
</dbReference>
<organism evidence="1 2">
    <name type="scientific">Faecalicoccus pleomorphus</name>
    <dbReference type="NCBI Taxonomy" id="1323"/>
    <lineage>
        <taxon>Bacteria</taxon>
        <taxon>Bacillati</taxon>
        <taxon>Bacillota</taxon>
        <taxon>Erysipelotrichia</taxon>
        <taxon>Erysipelotrichales</taxon>
        <taxon>Erysipelotrichaceae</taxon>
        <taxon>Faecalicoccus</taxon>
    </lineage>
</organism>
<dbReference type="RefSeq" id="WP_272000600.1">
    <property type="nucleotide sequence ID" value="NZ_JAQLXO010000001.1"/>
</dbReference>
<proteinExistence type="predicted"/>
<dbReference type="AlphaFoldDB" id="A0AAW6CPQ2"/>